<dbReference type="GO" id="GO:0055037">
    <property type="term" value="C:recycling endosome"/>
    <property type="evidence" value="ECO:0007669"/>
    <property type="project" value="TreeGrafter"/>
</dbReference>
<evidence type="ECO:0000256" key="2">
    <source>
        <dbReference type="ARBA" id="ARBA00016007"/>
    </source>
</evidence>
<sequence>MADDGIGDSNDHSRMGRTTSPEENEEEDEPAADDQQRFSSPDIGLGDLASQKFQRNLMGESCLGAVGGPSEGCSTGSRRDDVPFSLRHFLSGNRPDSSRPTSTSNVGGGARPKVYPGTPPPSPRLHPEITSGLPDFVQDHLVVEQVYLNSTGPLSSLALDNIPPQLPPSPDGAYSNRVDLPFDLTSRSDSHDTPLDLPPLGGMVDVGPSKSLPDFLSDGPIRSERRHDSQPVSATNSPDREIGHALTLENSRLRRELEILKTQLSIQMTRSESLEREVNRLRNRDRTSASFDNIIEQLEENLSRMTRRAVTAENKVVRLKQENHALKFVGPYTSLKIQIDGNLSGIPPSSNLDHTVSDVHREVKENFMDMFSLVLPQSELESARISCRIRDSMTSAASSSQPQSDKERLASQLRNAANTAELSLRQLLMGVENLRTLASSLDSGQATRLEHSSSDSGDDEAGPAL</sequence>
<dbReference type="GO" id="GO:0032465">
    <property type="term" value="P:regulation of cytokinesis"/>
    <property type="evidence" value="ECO:0007669"/>
    <property type="project" value="TreeGrafter"/>
</dbReference>
<dbReference type="GO" id="GO:0005769">
    <property type="term" value="C:early endosome"/>
    <property type="evidence" value="ECO:0007669"/>
    <property type="project" value="TreeGrafter"/>
</dbReference>
<dbReference type="AlphaFoldDB" id="T1IED6"/>
<feature type="region of interest" description="Disordered" evidence="5">
    <location>
        <begin position="159"/>
        <end position="239"/>
    </location>
</feature>
<dbReference type="InParanoid" id="T1IED6"/>
<feature type="compositionally biased region" description="Acidic residues" evidence="5">
    <location>
        <begin position="22"/>
        <end position="32"/>
    </location>
</feature>
<feature type="region of interest" description="Disordered" evidence="5">
    <location>
        <begin position="1"/>
        <end position="129"/>
    </location>
</feature>
<comment type="similarity">
    <text evidence="1">Belongs to the ENTR1 family.</text>
</comment>
<dbReference type="VEuPathDB" id="VectorBase:RPRC014656"/>
<evidence type="ECO:0000256" key="3">
    <source>
        <dbReference type="ARBA" id="ARBA00023054"/>
    </source>
</evidence>
<dbReference type="PANTHER" id="PTHR31259:SF3">
    <property type="entry name" value="ENDOSOME-ASSOCIATED-TRAFFICKING REGULATOR 1"/>
    <property type="match status" value="1"/>
</dbReference>
<name>T1IED6_RHOPR</name>
<dbReference type="OMA" id="LVIEQCY"/>
<dbReference type="Proteomes" id="UP000015103">
    <property type="component" value="Unassembled WGS sequence"/>
</dbReference>
<dbReference type="STRING" id="13249.T1IED6"/>
<evidence type="ECO:0000313" key="7">
    <source>
        <dbReference type="Proteomes" id="UP000015103"/>
    </source>
</evidence>
<dbReference type="eggNOG" id="ENOG502QUJK">
    <property type="taxonomic scope" value="Eukaryota"/>
</dbReference>
<dbReference type="InterPro" id="IPR026757">
    <property type="entry name" value="ENTR1"/>
</dbReference>
<dbReference type="HOGENOM" id="CLU_045735_0_0_1"/>
<dbReference type="GO" id="GO:1903566">
    <property type="term" value="P:positive regulation of protein localization to cilium"/>
    <property type="evidence" value="ECO:0007669"/>
    <property type="project" value="TreeGrafter"/>
</dbReference>
<feature type="region of interest" description="Disordered" evidence="5">
    <location>
        <begin position="441"/>
        <end position="465"/>
    </location>
</feature>
<dbReference type="GO" id="GO:0005813">
    <property type="term" value="C:centrosome"/>
    <property type="evidence" value="ECO:0007669"/>
    <property type="project" value="TreeGrafter"/>
</dbReference>
<accession>T1IED6</accession>
<dbReference type="GO" id="GO:0036064">
    <property type="term" value="C:ciliary basal body"/>
    <property type="evidence" value="ECO:0007669"/>
    <property type="project" value="TreeGrafter"/>
</dbReference>
<dbReference type="GO" id="GO:0030496">
    <property type="term" value="C:midbody"/>
    <property type="evidence" value="ECO:0007669"/>
    <property type="project" value="TreeGrafter"/>
</dbReference>
<protein>
    <recommendedName>
        <fullName evidence="2">Endosome-associated-trafficking regulator 1</fullName>
    </recommendedName>
</protein>
<dbReference type="EnsemblMetazoa" id="RPRC014656-RA">
    <property type="protein sequence ID" value="RPRC014656-PA"/>
    <property type="gene ID" value="RPRC014656"/>
</dbReference>
<feature type="compositionally biased region" description="Acidic residues" evidence="5">
    <location>
        <begin position="456"/>
        <end position="465"/>
    </location>
</feature>
<proteinExistence type="inferred from homology"/>
<dbReference type="EMBL" id="ACPB03014068">
    <property type="status" value="NOT_ANNOTATED_CDS"/>
    <property type="molecule type" value="Genomic_DNA"/>
</dbReference>
<feature type="compositionally biased region" description="Polar residues" evidence="5">
    <location>
        <begin position="94"/>
        <end position="105"/>
    </location>
</feature>
<reference evidence="6" key="1">
    <citation type="submission" date="2015-05" db="UniProtKB">
        <authorList>
            <consortium name="EnsemblMetazoa"/>
        </authorList>
    </citation>
    <scope>IDENTIFICATION</scope>
</reference>
<feature type="coiled-coil region" evidence="4">
    <location>
        <begin position="257"/>
        <end position="322"/>
    </location>
</feature>
<keyword evidence="7" id="KW-1185">Reference proteome</keyword>
<keyword evidence="3 4" id="KW-0175">Coiled coil</keyword>
<dbReference type="GO" id="GO:0045724">
    <property type="term" value="P:positive regulation of cilium assembly"/>
    <property type="evidence" value="ECO:0007669"/>
    <property type="project" value="TreeGrafter"/>
</dbReference>
<evidence type="ECO:0000256" key="5">
    <source>
        <dbReference type="SAM" id="MobiDB-lite"/>
    </source>
</evidence>
<dbReference type="PANTHER" id="PTHR31259">
    <property type="entry name" value="ENDOSOME-ASSOCIATED TRAFFICKING REGULATOR 1"/>
    <property type="match status" value="1"/>
</dbReference>
<evidence type="ECO:0000313" key="6">
    <source>
        <dbReference type="EnsemblMetazoa" id="RPRC014656-PA"/>
    </source>
</evidence>
<evidence type="ECO:0000256" key="1">
    <source>
        <dbReference type="ARBA" id="ARBA00007791"/>
    </source>
</evidence>
<evidence type="ECO:0000256" key="4">
    <source>
        <dbReference type="SAM" id="Coils"/>
    </source>
</evidence>
<organism evidence="6 7">
    <name type="scientific">Rhodnius prolixus</name>
    <name type="common">Triatomid bug</name>
    <dbReference type="NCBI Taxonomy" id="13249"/>
    <lineage>
        <taxon>Eukaryota</taxon>
        <taxon>Metazoa</taxon>
        <taxon>Ecdysozoa</taxon>
        <taxon>Arthropoda</taxon>
        <taxon>Hexapoda</taxon>
        <taxon>Insecta</taxon>
        <taxon>Pterygota</taxon>
        <taxon>Neoptera</taxon>
        <taxon>Paraneoptera</taxon>
        <taxon>Hemiptera</taxon>
        <taxon>Heteroptera</taxon>
        <taxon>Panheteroptera</taxon>
        <taxon>Cimicomorpha</taxon>
        <taxon>Reduviidae</taxon>
        <taxon>Triatominae</taxon>
        <taxon>Rhodnius</taxon>
    </lineage>
</organism>